<dbReference type="Pfam" id="PF00172">
    <property type="entry name" value="Zn_clus"/>
    <property type="match status" value="1"/>
</dbReference>
<reference evidence="7 8" key="1">
    <citation type="submission" date="2024-07" db="EMBL/GenBank/DDBJ databases">
        <title>Section-level genome sequencing and comparative genomics of Aspergillus sections Usti and Cavernicolus.</title>
        <authorList>
            <consortium name="Lawrence Berkeley National Laboratory"/>
            <person name="Nybo J.L."/>
            <person name="Vesth T.C."/>
            <person name="Theobald S."/>
            <person name="Frisvad J.C."/>
            <person name="Larsen T.O."/>
            <person name="Kjaerboelling I."/>
            <person name="Rothschild-Mancinelli K."/>
            <person name="Lyhne E.K."/>
            <person name="Kogle M.E."/>
            <person name="Barry K."/>
            <person name="Clum A."/>
            <person name="Na H."/>
            <person name="Ledsgaard L."/>
            <person name="Lin J."/>
            <person name="Lipzen A."/>
            <person name="Kuo A."/>
            <person name="Riley R."/>
            <person name="Mondo S."/>
            <person name="Labutti K."/>
            <person name="Haridas S."/>
            <person name="Pangalinan J."/>
            <person name="Salamov A.A."/>
            <person name="Simmons B.A."/>
            <person name="Magnuson J.K."/>
            <person name="Chen J."/>
            <person name="Drula E."/>
            <person name="Henrissat B."/>
            <person name="Wiebenga A."/>
            <person name="Lubbers R.J."/>
            <person name="Gomes A.C."/>
            <person name="Makela M.R."/>
            <person name="Stajich J."/>
            <person name="Grigoriev I.V."/>
            <person name="Mortensen U.H."/>
            <person name="De Vries R.P."/>
            <person name="Baker S.E."/>
            <person name="Andersen M.R."/>
        </authorList>
    </citation>
    <scope>NUCLEOTIDE SEQUENCE [LARGE SCALE GENOMIC DNA]</scope>
    <source>
        <strain evidence="7 8">CBS 588.65</strain>
    </source>
</reference>
<gene>
    <name evidence="7" type="ORF">BJX63DRAFT_86274</name>
</gene>
<proteinExistence type="predicted"/>
<dbReference type="PROSITE" id="PS00463">
    <property type="entry name" value="ZN2_CY6_FUNGAL_1"/>
    <property type="match status" value="1"/>
</dbReference>
<keyword evidence="4" id="KW-0804">Transcription</keyword>
<keyword evidence="5" id="KW-0539">Nucleus</keyword>
<evidence type="ECO:0000256" key="4">
    <source>
        <dbReference type="ARBA" id="ARBA00023163"/>
    </source>
</evidence>
<evidence type="ECO:0000259" key="6">
    <source>
        <dbReference type="PROSITE" id="PS50048"/>
    </source>
</evidence>
<dbReference type="PANTHER" id="PTHR37534">
    <property type="entry name" value="TRANSCRIPTIONAL ACTIVATOR PROTEIN UGA3"/>
    <property type="match status" value="1"/>
</dbReference>
<dbReference type="PROSITE" id="PS50048">
    <property type="entry name" value="ZN2_CY6_FUNGAL_2"/>
    <property type="match status" value="1"/>
</dbReference>
<keyword evidence="8" id="KW-1185">Reference proteome</keyword>
<protein>
    <submittedName>
        <fullName evidence="7">Fungal-specific transcription factor domain-containing protein</fullName>
    </submittedName>
</protein>
<comment type="caution">
    <text evidence="7">The sequence shown here is derived from an EMBL/GenBank/DDBJ whole genome shotgun (WGS) entry which is preliminary data.</text>
</comment>
<evidence type="ECO:0000313" key="7">
    <source>
        <dbReference type="EMBL" id="KAL2803132.1"/>
    </source>
</evidence>
<evidence type="ECO:0000256" key="1">
    <source>
        <dbReference type="ARBA" id="ARBA00004123"/>
    </source>
</evidence>
<dbReference type="InterPro" id="IPR036864">
    <property type="entry name" value="Zn2-C6_fun-type_DNA-bd_sf"/>
</dbReference>
<dbReference type="Gene3D" id="4.10.240.10">
    <property type="entry name" value="Zn(2)-C6 fungal-type DNA-binding domain"/>
    <property type="match status" value="1"/>
</dbReference>
<dbReference type="CDD" id="cd00067">
    <property type="entry name" value="GAL4"/>
    <property type="match status" value="1"/>
</dbReference>
<feature type="domain" description="Zn(2)-C6 fungal-type" evidence="6">
    <location>
        <begin position="8"/>
        <end position="36"/>
    </location>
</feature>
<dbReference type="InterPro" id="IPR001138">
    <property type="entry name" value="Zn2Cys6_DnaBD"/>
</dbReference>
<dbReference type="SUPFAM" id="SSF57701">
    <property type="entry name" value="Zn2/Cys6 DNA-binding domain"/>
    <property type="match status" value="1"/>
</dbReference>
<dbReference type="SMART" id="SM00066">
    <property type="entry name" value="GAL4"/>
    <property type="match status" value="1"/>
</dbReference>
<dbReference type="EMBL" id="JBFXLT010000150">
    <property type="protein sequence ID" value="KAL2803132.1"/>
    <property type="molecule type" value="Genomic_DNA"/>
</dbReference>
<name>A0ABR4GW21_9EURO</name>
<dbReference type="Proteomes" id="UP001610334">
    <property type="component" value="Unassembled WGS sequence"/>
</dbReference>
<keyword evidence="3" id="KW-0238">DNA-binding</keyword>
<evidence type="ECO:0000256" key="3">
    <source>
        <dbReference type="ARBA" id="ARBA00023125"/>
    </source>
</evidence>
<keyword evidence="2" id="KW-0805">Transcription regulation</keyword>
<sequence length="514" mass="57164">MGRNWKSACHTCRRRRLRCDEAKPLCQRCAAAGIECQGYGNLILWVDGVASRGKMMGKSFSQAPAIPDGTNAVASPACARPSTVSSYRERVDPFPNTAPSILQYSLLDPWLQQMGDHTRHYLSHFLTNVGNDLVVHNLPSSKPNPLRGLLEFAERNPALFHVVIAMSANHMHNLLKRTPEAQKYHIDGLRFKGRALQLLSQDLMHITSANYTAVLASSMLLSELALLESGDDTWRIHVGAAARLVQGITMSSSTDPQGLGVEQYSFCSWIISRLILQDMFGSSLSSTTASWNIQELCSSHPSIDSALRIAELDHYSSCPAQISRLIIATSSLYRTPGYLACHDQPTGCISSSIQEFDPSDWALALQPFTPTDDFTERYHIGSAYKAAAALYASQLPPSEYACPHLPTEPQDLVNEILHHISLISRTNPLFKSTIWPMSIAGAETTNPAHRAQVLLHLGHLSVAIPWQSTYGVEQALKEFWRRIDRSDSLPSDQPHRERRWLDEFRTMGLSFYPA</sequence>
<evidence type="ECO:0000256" key="2">
    <source>
        <dbReference type="ARBA" id="ARBA00023015"/>
    </source>
</evidence>
<dbReference type="PANTHER" id="PTHR37534:SF51">
    <property type="entry name" value="ACRIFLAVINE SENSITIVITY CONTROL PROTEIN ACR-2"/>
    <property type="match status" value="1"/>
</dbReference>
<evidence type="ECO:0000313" key="8">
    <source>
        <dbReference type="Proteomes" id="UP001610334"/>
    </source>
</evidence>
<evidence type="ECO:0000256" key="5">
    <source>
        <dbReference type="ARBA" id="ARBA00023242"/>
    </source>
</evidence>
<dbReference type="InterPro" id="IPR021858">
    <property type="entry name" value="Fun_TF"/>
</dbReference>
<comment type="subcellular location">
    <subcellularLocation>
        <location evidence="1">Nucleus</location>
    </subcellularLocation>
</comment>
<accession>A0ABR4GW21</accession>
<dbReference type="Pfam" id="PF11951">
    <property type="entry name" value="Fungal_trans_2"/>
    <property type="match status" value="1"/>
</dbReference>
<organism evidence="7 8">
    <name type="scientific">Aspergillus granulosus</name>
    <dbReference type="NCBI Taxonomy" id="176169"/>
    <lineage>
        <taxon>Eukaryota</taxon>
        <taxon>Fungi</taxon>
        <taxon>Dikarya</taxon>
        <taxon>Ascomycota</taxon>
        <taxon>Pezizomycotina</taxon>
        <taxon>Eurotiomycetes</taxon>
        <taxon>Eurotiomycetidae</taxon>
        <taxon>Eurotiales</taxon>
        <taxon>Aspergillaceae</taxon>
        <taxon>Aspergillus</taxon>
        <taxon>Aspergillus subgen. Nidulantes</taxon>
    </lineage>
</organism>